<reference evidence="1 2" key="1">
    <citation type="journal article" date="2018" name="Sci. Rep.">
        <title>Genomic signatures of local adaptation to the degree of environmental predictability in rotifers.</title>
        <authorList>
            <person name="Franch-Gras L."/>
            <person name="Hahn C."/>
            <person name="Garcia-Roger E.M."/>
            <person name="Carmona M.J."/>
            <person name="Serra M."/>
            <person name="Gomez A."/>
        </authorList>
    </citation>
    <scope>NUCLEOTIDE SEQUENCE [LARGE SCALE GENOMIC DNA]</scope>
    <source>
        <strain evidence="1">HYR1</strain>
    </source>
</reference>
<protein>
    <submittedName>
        <fullName evidence="1">Uncharacterized protein</fullName>
    </submittedName>
</protein>
<keyword evidence="2" id="KW-1185">Reference proteome</keyword>
<accession>A0A3M7QGL8</accession>
<organism evidence="1 2">
    <name type="scientific">Brachionus plicatilis</name>
    <name type="common">Marine rotifer</name>
    <name type="synonym">Brachionus muelleri</name>
    <dbReference type="NCBI Taxonomy" id="10195"/>
    <lineage>
        <taxon>Eukaryota</taxon>
        <taxon>Metazoa</taxon>
        <taxon>Spiralia</taxon>
        <taxon>Gnathifera</taxon>
        <taxon>Rotifera</taxon>
        <taxon>Eurotatoria</taxon>
        <taxon>Monogononta</taxon>
        <taxon>Pseudotrocha</taxon>
        <taxon>Ploima</taxon>
        <taxon>Brachionidae</taxon>
        <taxon>Brachionus</taxon>
    </lineage>
</organism>
<evidence type="ECO:0000313" key="1">
    <source>
        <dbReference type="EMBL" id="RNA10577.1"/>
    </source>
</evidence>
<comment type="caution">
    <text evidence="1">The sequence shown here is derived from an EMBL/GenBank/DDBJ whole genome shotgun (WGS) entry which is preliminary data.</text>
</comment>
<sequence>MKKSISIQDRKYGCYDIKGAQHKPGLCHLLIKSIYKKGLKLIINLNYKNDYFWFHKNIFRFLLEKNLIVLMPKNFLNLSLVILSKIRT</sequence>
<gene>
    <name evidence="1" type="ORF">BpHYR1_026491</name>
</gene>
<name>A0A3M7QGL8_BRAPC</name>
<dbReference type="EMBL" id="REGN01006159">
    <property type="protein sequence ID" value="RNA10577.1"/>
    <property type="molecule type" value="Genomic_DNA"/>
</dbReference>
<evidence type="ECO:0000313" key="2">
    <source>
        <dbReference type="Proteomes" id="UP000276133"/>
    </source>
</evidence>
<proteinExistence type="predicted"/>
<dbReference type="AlphaFoldDB" id="A0A3M7QGL8"/>
<dbReference type="Proteomes" id="UP000276133">
    <property type="component" value="Unassembled WGS sequence"/>
</dbReference>